<feature type="transmembrane region" description="Helical" evidence="13">
    <location>
        <begin position="15"/>
        <end position="36"/>
    </location>
</feature>
<dbReference type="EMBL" id="JAUSVK010000001">
    <property type="protein sequence ID" value="MDQ0395282.1"/>
    <property type="molecule type" value="Genomic_DNA"/>
</dbReference>
<dbReference type="PANTHER" id="PTHR35864">
    <property type="entry name" value="ZINC METALLOPROTEASE MJ0611-RELATED"/>
    <property type="match status" value="1"/>
</dbReference>
<dbReference type="GO" id="GO:0008233">
    <property type="term" value="F:peptidase activity"/>
    <property type="evidence" value="ECO:0007669"/>
    <property type="project" value="UniProtKB-KW"/>
</dbReference>
<accession>A0ABU0FLP0</accession>
<evidence type="ECO:0000256" key="2">
    <source>
        <dbReference type="ARBA" id="ARBA00004651"/>
    </source>
</evidence>
<dbReference type="RefSeq" id="WP_307433825.1">
    <property type="nucleotide sequence ID" value="NZ_JAUSVK010000001.1"/>
</dbReference>
<evidence type="ECO:0000256" key="3">
    <source>
        <dbReference type="ARBA" id="ARBA00007931"/>
    </source>
</evidence>
<evidence type="ECO:0000313" key="14">
    <source>
        <dbReference type="EMBL" id="MDQ0395282.1"/>
    </source>
</evidence>
<keyword evidence="9" id="KW-0862">Zinc</keyword>
<organism evidence="14 15">
    <name type="scientific">Labrys monachus</name>
    <dbReference type="NCBI Taxonomy" id="217067"/>
    <lineage>
        <taxon>Bacteria</taxon>
        <taxon>Pseudomonadati</taxon>
        <taxon>Pseudomonadota</taxon>
        <taxon>Alphaproteobacteria</taxon>
        <taxon>Hyphomicrobiales</taxon>
        <taxon>Xanthobacteraceae</taxon>
        <taxon>Labrys</taxon>
    </lineage>
</organism>
<gene>
    <name evidence="14" type="ORF">J3R73_005074</name>
</gene>
<evidence type="ECO:0000256" key="6">
    <source>
        <dbReference type="ARBA" id="ARBA00022692"/>
    </source>
</evidence>
<keyword evidence="12 13" id="KW-0472">Membrane</keyword>
<dbReference type="InterPro" id="IPR044537">
    <property type="entry name" value="Rip2-like"/>
</dbReference>
<evidence type="ECO:0000256" key="1">
    <source>
        <dbReference type="ARBA" id="ARBA00001947"/>
    </source>
</evidence>
<evidence type="ECO:0000256" key="13">
    <source>
        <dbReference type="SAM" id="Phobius"/>
    </source>
</evidence>
<dbReference type="PANTHER" id="PTHR35864:SF1">
    <property type="entry name" value="ZINC METALLOPROTEASE YWHC-RELATED"/>
    <property type="match status" value="1"/>
</dbReference>
<sequence length="254" mass="27421">MPRAAVARWRLSANFIPILVLFLVTGVTLFTGALYARAGVFTFIAAGWIISLCVHESAHALAAYWGGDRSVLAKGYLSLDPLAYADPMLSFVMPILFLILGGIGLPGGSVYIDRVVLRNRHWDALVAAAGPLANLLVLLLLSIPFLLGLPETTGNPTFWSALAFLAALQASAAVLNLLPIPGLDGFGIIRPYLPYHLQALAQRVAPALNIVFLLMFLSPRFGAVIWGAVSTITTALHIDFDYVAVGYALFQFWR</sequence>
<keyword evidence="10 13" id="KW-1133">Transmembrane helix</keyword>
<keyword evidence="5 14" id="KW-0645">Protease</keyword>
<comment type="similarity">
    <text evidence="3">Belongs to the peptidase M50B family.</text>
</comment>
<proteinExistence type="inferred from homology"/>
<name>A0ABU0FLP0_9HYPH</name>
<dbReference type="GO" id="GO:0006508">
    <property type="term" value="P:proteolysis"/>
    <property type="evidence" value="ECO:0007669"/>
    <property type="project" value="UniProtKB-KW"/>
</dbReference>
<evidence type="ECO:0000256" key="9">
    <source>
        <dbReference type="ARBA" id="ARBA00022833"/>
    </source>
</evidence>
<keyword evidence="8" id="KW-0378">Hydrolase</keyword>
<evidence type="ECO:0000256" key="8">
    <source>
        <dbReference type="ARBA" id="ARBA00022801"/>
    </source>
</evidence>
<dbReference type="Proteomes" id="UP001237448">
    <property type="component" value="Unassembled WGS sequence"/>
</dbReference>
<keyword evidence="11" id="KW-0482">Metalloprotease</keyword>
<keyword evidence="6 13" id="KW-0812">Transmembrane</keyword>
<evidence type="ECO:0000256" key="10">
    <source>
        <dbReference type="ARBA" id="ARBA00022989"/>
    </source>
</evidence>
<feature type="transmembrane region" description="Helical" evidence="13">
    <location>
        <begin position="87"/>
        <end position="112"/>
    </location>
</feature>
<comment type="caution">
    <text evidence="14">The sequence shown here is derived from an EMBL/GenBank/DDBJ whole genome shotgun (WGS) entry which is preliminary data.</text>
</comment>
<keyword evidence="15" id="KW-1185">Reference proteome</keyword>
<keyword evidence="4" id="KW-1003">Cell membrane</keyword>
<keyword evidence="7" id="KW-0479">Metal-binding</keyword>
<feature type="transmembrane region" description="Helical" evidence="13">
    <location>
        <begin position="124"/>
        <end position="146"/>
    </location>
</feature>
<feature type="transmembrane region" description="Helical" evidence="13">
    <location>
        <begin position="158"/>
        <end position="178"/>
    </location>
</feature>
<evidence type="ECO:0000256" key="7">
    <source>
        <dbReference type="ARBA" id="ARBA00022723"/>
    </source>
</evidence>
<dbReference type="InterPro" id="IPR052348">
    <property type="entry name" value="Metallopeptidase_M50B"/>
</dbReference>
<evidence type="ECO:0000313" key="15">
    <source>
        <dbReference type="Proteomes" id="UP001237448"/>
    </source>
</evidence>
<comment type="cofactor">
    <cofactor evidence="1">
        <name>Zn(2+)</name>
        <dbReference type="ChEBI" id="CHEBI:29105"/>
    </cofactor>
</comment>
<evidence type="ECO:0000256" key="4">
    <source>
        <dbReference type="ARBA" id="ARBA00022475"/>
    </source>
</evidence>
<reference evidence="14 15" key="1">
    <citation type="submission" date="2023-07" db="EMBL/GenBank/DDBJ databases">
        <title>Genomic Encyclopedia of Type Strains, Phase IV (KMG-IV): sequencing the most valuable type-strain genomes for metagenomic binning, comparative biology and taxonomic classification.</title>
        <authorList>
            <person name="Goeker M."/>
        </authorList>
    </citation>
    <scope>NUCLEOTIDE SEQUENCE [LARGE SCALE GENOMIC DNA]</scope>
    <source>
        <strain evidence="14 15">DSM 5896</strain>
    </source>
</reference>
<dbReference type="CDD" id="cd06158">
    <property type="entry name" value="S2P-M50_like_1"/>
    <property type="match status" value="1"/>
</dbReference>
<evidence type="ECO:0000256" key="11">
    <source>
        <dbReference type="ARBA" id="ARBA00023049"/>
    </source>
</evidence>
<comment type="subcellular location">
    <subcellularLocation>
        <location evidence="2">Cell membrane</location>
        <topology evidence="2">Multi-pass membrane protein</topology>
    </subcellularLocation>
</comment>
<evidence type="ECO:0000256" key="12">
    <source>
        <dbReference type="ARBA" id="ARBA00023136"/>
    </source>
</evidence>
<evidence type="ECO:0000256" key="5">
    <source>
        <dbReference type="ARBA" id="ARBA00022670"/>
    </source>
</evidence>
<protein>
    <submittedName>
        <fullName evidence="14">Zn-dependent protease</fullName>
    </submittedName>
</protein>